<evidence type="ECO:0000256" key="1">
    <source>
        <dbReference type="SAM" id="MobiDB-lite"/>
    </source>
</evidence>
<dbReference type="EMBL" id="JBBJCI010000011">
    <property type="protein sequence ID" value="KAK7254936.1"/>
    <property type="molecule type" value="Genomic_DNA"/>
</dbReference>
<organism evidence="2 3">
    <name type="scientific">Aureococcus anophagefferens</name>
    <name type="common">Harmful bloom alga</name>
    <dbReference type="NCBI Taxonomy" id="44056"/>
    <lineage>
        <taxon>Eukaryota</taxon>
        <taxon>Sar</taxon>
        <taxon>Stramenopiles</taxon>
        <taxon>Ochrophyta</taxon>
        <taxon>Pelagophyceae</taxon>
        <taxon>Pelagomonadales</taxon>
        <taxon>Pelagomonadaceae</taxon>
        <taxon>Aureococcus</taxon>
    </lineage>
</organism>
<evidence type="ECO:0000313" key="2">
    <source>
        <dbReference type="EMBL" id="KAK7254936.1"/>
    </source>
</evidence>
<accession>A0ABR1GGG0</accession>
<dbReference type="Proteomes" id="UP001363151">
    <property type="component" value="Unassembled WGS sequence"/>
</dbReference>
<keyword evidence="3" id="KW-1185">Reference proteome</keyword>
<dbReference type="Gene3D" id="3.40.470.10">
    <property type="entry name" value="Uracil-DNA glycosylase-like domain"/>
    <property type="match status" value="1"/>
</dbReference>
<gene>
    <name evidence="2" type="ORF">SO694_00138023</name>
</gene>
<evidence type="ECO:0000313" key="3">
    <source>
        <dbReference type="Proteomes" id="UP001363151"/>
    </source>
</evidence>
<proteinExistence type="predicted"/>
<protein>
    <submittedName>
        <fullName evidence="2">G/U mismatch-specific uracil-DNA glycosylase</fullName>
    </submittedName>
</protein>
<dbReference type="SUPFAM" id="SSF52141">
    <property type="entry name" value="Uracil-DNA glycosylase-like"/>
    <property type="match status" value="1"/>
</dbReference>
<feature type="compositionally biased region" description="Basic residues" evidence="1">
    <location>
        <begin position="1"/>
        <end position="11"/>
    </location>
</feature>
<sequence length="287" mass="31126">MSSTPVKRRRTAAAPNATPTKKRATTSPHFSGPAKGSFGPLLSATVAPHTLLLGTQPSDNSLREGKYFMTNANAFWHIVGDALGFRRGFHIDGRAEAVDFIRPHLLHDEAVDYDEAVARLTGAGYALWDAVAASNRKGSLDGAIRDATYADVRGLLAATPSIRRICFSTGAGSAKIFRKGNGAWLAEPGAFRCRDDAVSRGVFPKLPVDGDGVELCVMESVSPASNPRQTWSKAKQAAFDDEYAARPAAIYPYKRKHWFEVCFRDELAVQKAPPFGSAPTDFRPEED</sequence>
<comment type="caution">
    <text evidence="2">The sequence shown here is derived from an EMBL/GenBank/DDBJ whole genome shotgun (WGS) entry which is preliminary data.</text>
</comment>
<dbReference type="InterPro" id="IPR036895">
    <property type="entry name" value="Uracil-DNA_glycosylase-like_sf"/>
</dbReference>
<reference evidence="2 3" key="1">
    <citation type="submission" date="2024-03" db="EMBL/GenBank/DDBJ databases">
        <title>Aureococcus anophagefferens CCMP1851 and Kratosvirus quantuckense: Draft genome of a second virus-susceptible host strain in the model system.</title>
        <authorList>
            <person name="Chase E."/>
            <person name="Truchon A.R."/>
            <person name="Schepens W."/>
            <person name="Wilhelm S.W."/>
        </authorList>
    </citation>
    <scope>NUCLEOTIDE SEQUENCE [LARGE SCALE GENOMIC DNA]</scope>
    <source>
        <strain evidence="2 3">CCMP1851</strain>
    </source>
</reference>
<name>A0ABR1GGG0_AURAN</name>
<feature type="region of interest" description="Disordered" evidence="1">
    <location>
        <begin position="1"/>
        <end position="33"/>
    </location>
</feature>